<dbReference type="EMBL" id="QEPW01000036">
    <property type="protein sequence ID" value="RDE88293.1"/>
    <property type="molecule type" value="Genomic_DNA"/>
</dbReference>
<comment type="caution">
    <text evidence="2">The sequence shown here is derived from an EMBL/GenBank/DDBJ whole genome shotgun (WGS) entry which is preliminary data.</text>
</comment>
<organism evidence="2 3">
    <name type="scientific">Haemophilus parainfluenzae</name>
    <dbReference type="NCBI Taxonomy" id="729"/>
    <lineage>
        <taxon>Bacteria</taxon>
        <taxon>Pseudomonadati</taxon>
        <taxon>Pseudomonadota</taxon>
        <taxon>Gammaproteobacteria</taxon>
        <taxon>Pasteurellales</taxon>
        <taxon>Pasteurellaceae</taxon>
        <taxon>Haemophilus</taxon>
    </lineage>
</organism>
<dbReference type="AlphaFoldDB" id="A0A369YXP4"/>
<dbReference type="RefSeq" id="WP_111316104.1">
    <property type="nucleotide sequence ID" value="NZ_QEPW01000036.1"/>
</dbReference>
<dbReference type="Proteomes" id="UP000253910">
    <property type="component" value="Unassembled WGS sequence"/>
</dbReference>
<gene>
    <name evidence="2" type="ORF">DPV87_10500</name>
</gene>
<dbReference type="Pfam" id="PF18624">
    <property type="entry name" value="CdiI_4"/>
    <property type="match status" value="1"/>
</dbReference>
<accession>A0A369YXP4</accession>
<evidence type="ECO:0000313" key="3">
    <source>
        <dbReference type="Proteomes" id="UP000253910"/>
    </source>
</evidence>
<name>A0A369YXP4_HAEPA</name>
<protein>
    <recommendedName>
        <fullName evidence="1">CDI immunity protein domain-containing protein</fullName>
    </recommendedName>
</protein>
<dbReference type="InterPro" id="IPR041256">
    <property type="entry name" value="CdiI_4"/>
</dbReference>
<dbReference type="CDD" id="cd20688">
    <property type="entry name" value="CdiI_Ecoli_Nm-like"/>
    <property type="match status" value="1"/>
</dbReference>
<evidence type="ECO:0000313" key="2">
    <source>
        <dbReference type="EMBL" id="RDE88293.1"/>
    </source>
</evidence>
<reference evidence="2 3" key="1">
    <citation type="submission" date="2018-05" db="EMBL/GenBank/DDBJ databases">
        <title>Draft Genome Sequences for a Diverse set of 7 Haemophilus Species.</title>
        <authorList>
            <person name="Nichols M."/>
            <person name="Topaz N."/>
            <person name="Wang X."/>
            <person name="Wang X."/>
            <person name="Boxrud D."/>
        </authorList>
    </citation>
    <scope>NUCLEOTIDE SEQUENCE [LARGE SCALE GENOMIC DNA]</scope>
    <source>
        <strain evidence="2 3">C2008001710</strain>
    </source>
</reference>
<dbReference type="NCBIfam" id="NF033826">
    <property type="entry name" value="immun_CdiI"/>
    <property type="match status" value="1"/>
</dbReference>
<sequence>MYTQNSIPLYTAKGEDSHSPLNFFYGGTGGLDEPEFSIKTYFNIVYYEGDFLKAIYSILVGKDGFSEEGADCYYPDMNSPFPEDHFEGIRFEIGGLCDPRYQIHVSEEICFMYFKKACKRFLELHPEKEYANFINCILNNWEPTKAT</sequence>
<evidence type="ECO:0000259" key="1">
    <source>
        <dbReference type="Pfam" id="PF18624"/>
    </source>
</evidence>
<proteinExistence type="predicted"/>
<feature type="domain" description="CDI immunity protein" evidence="1">
    <location>
        <begin position="35"/>
        <end position="131"/>
    </location>
</feature>